<dbReference type="SUPFAM" id="SSF109854">
    <property type="entry name" value="DinB/YfiT-like putative metalloenzymes"/>
    <property type="match status" value="1"/>
</dbReference>
<proteinExistence type="predicted"/>
<organism evidence="2 3">
    <name type="scientific">Streptomyces antimycoticus</name>
    <dbReference type="NCBI Taxonomy" id="68175"/>
    <lineage>
        <taxon>Bacteria</taxon>
        <taxon>Bacillati</taxon>
        <taxon>Actinomycetota</taxon>
        <taxon>Actinomycetes</taxon>
        <taxon>Kitasatosporales</taxon>
        <taxon>Streptomycetaceae</taxon>
        <taxon>Streptomyces</taxon>
        <taxon>Streptomyces violaceusniger group</taxon>
    </lineage>
</organism>
<dbReference type="NCBIfam" id="TIGR03083">
    <property type="entry name" value="maleylpyruvate isomerase family mycothiol-dependent enzyme"/>
    <property type="match status" value="1"/>
</dbReference>
<dbReference type="GO" id="GO:0046872">
    <property type="term" value="F:metal ion binding"/>
    <property type="evidence" value="ECO:0007669"/>
    <property type="project" value="InterPro"/>
</dbReference>
<dbReference type="InterPro" id="IPR024344">
    <property type="entry name" value="MDMPI_metal-binding"/>
</dbReference>
<evidence type="ECO:0000313" key="3">
    <source>
        <dbReference type="Proteomes" id="UP000463951"/>
    </source>
</evidence>
<dbReference type="InterPro" id="IPR034660">
    <property type="entry name" value="DinB/YfiT-like"/>
</dbReference>
<dbReference type="NCBIfam" id="TIGR03086">
    <property type="entry name" value="TIGR03086 family metal-binding protein"/>
    <property type="match status" value="1"/>
</dbReference>
<dbReference type="Gene3D" id="1.20.120.450">
    <property type="entry name" value="dinb family like domain"/>
    <property type="match status" value="1"/>
</dbReference>
<dbReference type="Pfam" id="PF11716">
    <property type="entry name" value="MDMPI_N"/>
    <property type="match status" value="1"/>
</dbReference>
<dbReference type="Proteomes" id="UP000463951">
    <property type="component" value="Chromosome"/>
</dbReference>
<dbReference type="EMBL" id="AP019620">
    <property type="protein sequence ID" value="BBJ42611.1"/>
    <property type="molecule type" value="Genomic_DNA"/>
</dbReference>
<dbReference type="AlphaFoldDB" id="A0A499UZA7"/>
<sequence length="210" mass="22633">MEKQTDEFLFHGSSAYVTASRNRGEEPVIDLKPACRQMIDVLTGVSNEQLTSPTRCTEYTVHDLILHVDGASQGFTGIARKDADTAAAEPTAANLGDDWRGSIAENVRALGDAWDDPAAWQGRTDAAGVDLPNDTWGKIALTEIVVHGWDIARATNQPFDLPDDTLQACYAHVAAFVPNAPIEGLWGPAVEIPTDASLLDRIVAITGRRP</sequence>
<feature type="domain" description="Mycothiol-dependent maleylpyruvate isomerase metal-binding" evidence="1">
    <location>
        <begin position="32"/>
        <end position="152"/>
    </location>
</feature>
<evidence type="ECO:0000313" key="2">
    <source>
        <dbReference type="EMBL" id="BBJ42611.1"/>
    </source>
</evidence>
<protein>
    <submittedName>
        <fullName evidence="2">TIGR03086 family protein</fullName>
    </submittedName>
</protein>
<evidence type="ECO:0000259" key="1">
    <source>
        <dbReference type="Pfam" id="PF11716"/>
    </source>
</evidence>
<name>A0A499UZA7_9ACTN</name>
<accession>A0A499UZA7</accession>
<dbReference type="InterPro" id="IPR017520">
    <property type="entry name" value="CHP03086"/>
</dbReference>
<dbReference type="InterPro" id="IPR017517">
    <property type="entry name" value="Maleyloyr_isom"/>
</dbReference>
<reference evidence="2 3" key="1">
    <citation type="journal article" date="2020" name="Int. J. Syst. Evol. Microbiol.">
        <title>Reclassification of Streptomyces castelarensis and Streptomyces sporoclivatus as later heterotypic synonyms of Streptomyces antimycoticus.</title>
        <authorList>
            <person name="Komaki H."/>
            <person name="Tamura T."/>
        </authorList>
    </citation>
    <scope>NUCLEOTIDE SEQUENCE [LARGE SCALE GENOMIC DNA]</scope>
    <source>
        <strain evidence="2 3">NBRC 100767</strain>
    </source>
</reference>
<gene>
    <name evidence="2" type="ORF">SSPO_053290</name>
</gene>